<evidence type="ECO:0000313" key="6">
    <source>
        <dbReference type="Proteomes" id="UP000198981"/>
    </source>
</evidence>
<dbReference type="PIRSF" id="PIRSF020623">
    <property type="entry name" value="PaaX"/>
    <property type="match status" value="1"/>
</dbReference>
<dbReference type="Pfam" id="PF08223">
    <property type="entry name" value="PaaX_C"/>
    <property type="match status" value="1"/>
</dbReference>
<reference evidence="6" key="1">
    <citation type="submission" date="2016-10" db="EMBL/GenBank/DDBJ databases">
        <authorList>
            <person name="Varghese N."/>
            <person name="Submissions S."/>
        </authorList>
    </citation>
    <scope>NUCLEOTIDE SEQUENCE [LARGE SCALE GENOMIC DNA]</scope>
    <source>
        <strain evidence="6">DSM 45722</strain>
    </source>
</reference>
<dbReference type="InterPro" id="IPR013225">
    <property type="entry name" value="PaaX_C"/>
</dbReference>
<evidence type="ECO:0000259" key="3">
    <source>
        <dbReference type="Pfam" id="PF08223"/>
    </source>
</evidence>
<sequence length="315" mass="34028">MLARPVRPAHRGGPDRSSVTLSPVDDVEQRAEPGERDTGEPVGPPGDVALRPESLLLTFYGAHVLDRGLLVATPGLVDVMARLGASEHATRSAITRMVRRGRLVGHKRGRQVYLGLTPFSVAALRAGYTRIWQPDATADAQWDGTWTLLSFNLPDTWQRQRHELRTRLQGAGFGLLQGGLWAAPGALDVTAALGDLEAAAHVRAFTAHPTGGLDPAALLGEVWDVPAAAAAYAAFLERWDGGSSATRWTDPLARKLALQEEWRLTLRDTPRLPLELLPDPWPGLAAQELFTREHARIAPAAHAAADALLDTIPEP</sequence>
<accession>A0A1G4XH32</accession>
<feature type="domain" description="Transcriptional repressor PaaX-like N-terminal" evidence="2">
    <location>
        <begin position="51"/>
        <end position="117"/>
    </location>
</feature>
<dbReference type="Pfam" id="PF07848">
    <property type="entry name" value="PaaX"/>
    <property type="match status" value="1"/>
</dbReference>
<dbReference type="InterPro" id="IPR048846">
    <property type="entry name" value="PaaX-like_central"/>
</dbReference>
<dbReference type="PANTHER" id="PTHR30319:SF1">
    <property type="entry name" value="TRANSCRIPTIONAL REPRESSOR PAAX"/>
    <property type="match status" value="1"/>
</dbReference>
<dbReference type="Pfam" id="PF20803">
    <property type="entry name" value="PaaX_M"/>
    <property type="match status" value="1"/>
</dbReference>
<organism evidence="5 6">
    <name type="scientific">Klenkia marina</name>
    <dbReference type="NCBI Taxonomy" id="1960309"/>
    <lineage>
        <taxon>Bacteria</taxon>
        <taxon>Bacillati</taxon>
        <taxon>Actinomycetota</taxon>
        <taxon>Actinomycetes</taxon>
        <taxon>Geodermatophilales</taxon>
        <taxon>Geodermatophilaceae</taxon>
        <taxon>Klenkia</taxon>
    </lineage>
</organism>
<dbReference type="Gene3D" id="1.10.10.10">
    <property type="entry name" value="Winged helix-like DNA-binding domain superfamily/Winged helix DNA-binding domain"/>
    <property type="match status" value="1"/>
</dbReference>
<evidence type="ECO:0000259" key="4">
    <source>
        <dbReference type="Pfam" id="PF20803"/>
    </source>
</evidence>
<dbReference type="AlphaFoldDB" id="A0A1G4XH32"/>
<keyword evidence="6" id="KW-1185">Reference proteome</keyword>
<protein>
    <submittedName>
        <fullName evidence="5">Transcriptional regulator, PaaX family</fullName>
    </submittedName>
</protein>
<gene>
    <name evidence="5" type="ORF">SAMN03159343_0944</name>
</gene>
<feature type="region of interest" description="Disordered" evidence="1">
    <location>
        <begin position="1"/>
        <end position="47"/>
    </location>
</feature>
<dbReference type="Gene3D" id="3.30.70.2650">
    <property type="match status" value="1"/>
</dbReference>
<dbReference type="InterPro" id="IPR011965">
    <property type="entry name" value="PaaX_trns_reg"/>
</dbReference>
<evidence type="ECO:0000313" key="5">
    <source>
        <dbReference type="EMBL" id="SCX40344.1"/>
    </source>
</evidence>
<feature type="domain" description="Transcriptional repressor PaaX-like central Cas2-like" evidence="4">
    <location>
        <begin position="140"/>
        <end position="217"/>
    </location>
</feature>
<dbReference type="InterPro" id="IPR036388">
    <property type="entry name" value="WH-like_DNA-bd_sf"/>
</dbReference>
<name>A0A1G4XH32_9ACTN</name>
<dbReference type="EMBL" id="FMUH01000001">
    <property type="protein sequence ID" value="SCX40344.1"/>
    <property type="molecule type" value="Genomic_DNA"/>
</dbReference>
<dbReference type="InterPro" id="IPR012906">
    <property type="entry name" value="PaaX-like_N"/>
</dbReference>
<feature type="domain" description="Transcriptional repressor PaaX-like C-terminal" evidence="3">
    <location>
        <begin position="223"/>
        <end position="304"/>
    </location>
</feature>
<evidence type="ECO:0000259" key="2">
    <source>
        <dbReference type="Pfam" id="PF07848"/>
    </source>
</evidence>
<proteinExistence type="predicted"/>
<evidence type="ECO:0000256" key="1">
    <source>
        <dbReference type="SAM" id="MobiDB-lite"/>
    </source>
</evidence>
<dbReference type="STRING" id="1960309.SAMN03159343_0944"/>
<feature type="compositionally biased region" description="Basic and acidic residues" evidence="1">
    <location>
        <begin position="27"/>
        <end position="39"/>
    </location>
</feature>
<dbReference type="Proteomes" id="UP000198981">
    <property type="component" value="Unassembled WGS sequence"/>
</dbReference>
<dbReference type="GO" id="GO:0006351">
    <property type="term" value="P:DNA-templated transcription"/>
    <property type="evidence" value="ECO:0007669"/>
    <property type="project" value="InterPro"/>
</dbReference>
<dbReference type="PANTHER" id="PTHR30319">
    <property type="entry name" value="PHENYLACETIC ACID REGULATOR-RELATED TRANSCRIPTIONAL REPRESSOR"/>
    <property type="match status" value="1"/>
</dbReference>